<evidence type="ECO:0000256" key="4">
    <source>
        <dbReference type="ARBA" id="ARBA00023136"/>
    </source>
</evidence>
<feature type="transmembrane region" description="Helical" evidence="5">
    <location>
        <begin position="344"/>
        <end position="365"/>
    </location>
</feature>
<evidence type="ECO:0000256" key="5">
    <source>
        <dbReference type="SAM" id="Phobius"/>
    </source>
</evidence>
<sequence length="482" mass="48971">MTSDAPPGAASVNREPDALPGIFSSRYLWVTIGACALVFLAAFESLAVTTIMPLVSADLDGAALYALAFAGPLATGVIGMVFAGNWSDRNGPVAPLLTSVAVFILGLFICGLATDMTVFLIGRLVQGLGSGAMNVALYVVVARIYPPALHARIFAGFAAAWVVPSLVGPFAAGVVAELTSWHWVFLGVVGLVLIAMLMVVPALRMLRGGSHGDVAGKPAWAHGKIAWAVLAAVAVLGLNLSARLDGAYVGVVAVAAILVALVAVRPLLPPGSLRAARGLPTVILLRGLVAAAFFGAEVYIPYLLAERYDFSAALSGLALTGAALTWAGASWLQGKLESSLSSVNAMRIGTALVLLAILLAVATAAAELHPAVIIGGWLFGGAGMGLMYPRLSVMTLSYSSERDQGFNSSALSIADSLGGALALASTGIVFAALLGLGGAWPFAGCFALAAVLSVLSLGLGSRVGTGVRAPEPQSERADVTGV</sequence>
<dbReference type="OrthoDB" id="9778875at2"/>
<dbReference type="RefSeq" id="WP_121671679.1">
    <property type="nucleotide sequence ID" value="NZ_BMXM01000002.1"/>
</dbReference>
<organism evidence="7 8">
    <name type="scientific">Mycetocola manganoxydans</name>
    <dbReference type="NCBI Taxonomy" id="699879"/>
    <lineage>
        <taxon>Bacteria</taxon>
        <taxon>Bacillati</taxon>
        <taxon>Actinomycetota</taxon>
        <taxon>Actinomycetes</taxon>
        <taxon>Micrococcales</taxon>
        <taxon>Microbacteriaceae</taxon>
        <taxon>Mycetocola</taxon>
    </lineage>
</organism>
<gene>
    <name evidence="7" type="ORF">D9V29_02215</name>
</gene>
<name>A0A3L6ZZP3_9MICO</name>
<reference evidence="7 8" key="1">
    <citation type="submission" date="2018-10" db="EMBL/GenBank/DDBJ databases">
        <authorList>
            <person name="Li J."/>
        </authorList>
    </citation>
    <scope>NUCLEOTIDE SEQUENCE [LARGE SCALE GENOMIC DNA]</scope>
    <source>
        <strain evidence="7 8">CCTCC AB209002</strain>
    </source>
</reference>
<feature type="transmembrane region" description="Helical" evidence="5">
    <location>
        <begin position="280"/>
        <end position="304"/>
    </location>
</feature>
<evidence type="ECO:0000256" key="2">
    <source>
        <dbReference type="ARBA" id="ARBA00022692"/>
    </source>
</evidence>
<feature type="transmembrane region" description="Helical" evidence="5">
    <location>
        <begin position="224"/>
        <end position="242"/>
    </location>
</feature>
<evidence type="ECO:0000256" key="1">
    <source>
        <dbReference type="ARBA" id="ARBA00004651"/>
    </source>
</evidence>
<feature type="transmembrane region" description="Helical" evidence="5">
    <location>
        <begin position="410"/>
        <end position="433"/>
    </location>
</feature>
<feature type="transmembrane region" description="Helical" evidence="5">
    <location>
        <begin position="310"/>
        <end position="332"/>
    </location>
</feature>
<comment type="caution">
    <text evidence="7">The sequence shown here is derived from an EMBL/GenBank/DDBJ whole genome shotgun (WGS) entry which is preliminary data.</text>
</comment>
<feature type="transmembrane region" description="Helical" evidence="5">
    <location>
        <begin position="96"/>
        <end position="114"/>
    </location>
</feature>
<dbReference type="SUPFAM" id="SSF103473">
    <property type="entry name" value="MFS general substrate transporter"/>
    <property type="match status" value="1"/>
</dbReference>
<dbReference type="InterPro" id="IPR020846">
    <property type="entry name" value="MFS_dom"/>
</dbReference>
<evidence type="ECO:0000256" key="3">
    <source>
        <dbReference type="ARBA" id="ARBA00022989"/>
    </source>
</evidence>
<evidence type="ECO:0000313" key="7">
    <source>
        <dbReference type="EMBL" id="RLP73516.1"/>
    </source>
</evidence>
<feature type="transmembrane region" description="Helical" evidence="5">
    <location>
        <begin position="248"/>
        <end position="268"/>
    </location>
</feature>
<proteinExistence type="predicted"/>
<keyword evidence="4 5" id="KW-0472">Membrane</keyword>
<keyword evidence="2 5" id="KW-0812">Transmembrane</keyword>
<dbReference type="GO" id="GO:0022857">
    <property type="term" value="F:transmembrane transporter activity"/>
    <property type="evidence" value="ECO:0007669"/>
    <property type="project" value="InterPro"/>
</dbReference>
<feature type="transmembrane region" description="Helical" evidence="5">
    <location>
        <begin position="181"/>
        <end position="203"/>
    </location>
</feature>
<feature type="transmembrane region" description="Helical" evidence="5">
    <location>
        <begin position="27"/>
        <end position="51"/>
    </location>
</feature>
<dbReference type="PANTHER" id="PTHR23501:SF154">
    <property type="entry name" value="MULTIDRUG-EFFLUX TRANSPORTER RV1634-RELATED"/>
    <property type="match status" value="1"/>
</dbReference>
<dbReference type="PANTHER" id="PTHR23501">
    <property type="entry name" value="MAJOR FACILITATOR SUPERFAMILY"/>
    <property type="match status" value="1"/>
</dbReference>
<comment type="subcellular location">
    <subcellularLocation>
        <location evidence="1">Cell membrane</location>
        <topology evidence="1">Multi-pass membrane protein</topology>
    </subcellularLocation>
</comment>
<dbReference type="PROSITE" id="PS50850">
    <property type="entry name" value="MFS"/>
    <property type="match status" value="1"/>
</dbReference>
<dbReference type="GO" id="GO:0005886">
    <property type="term" value="C:plasma membrane"/>
    <property type="evidence" value="ECO:0007669"/>
    <property type="project" value="UniProtKB-SubCell"/>
</dbReference>
<dbReference type="Proteomes" id="UP000270299">
    <property type="component" value="Unassembled WGS sequence"/>
</dbReference>
<dbReference type="EMBL" id="RCUV01000002">
    <property type="protein sequence ID" value="RLP73516.1"/>
    <property type="molecule type" value="Genomic_DNA"/>
</dbReference>
<dbReference type="InterPro" id="IPR036259">
    <property type="entry name" value="MFS_trans_sf"/>
</dbReference>
<dbReference type="PRINTS" id="PR01036">
    <property type="entry name" value="TCRTETB"/>
</dbReference>
<accession>A0A3L6ZZP3</accession>
<feature type="transmembrane region" description="Helical" evidence="5">
    <location>
        <begin position="153"/>
        <end position="175"/>
    </location>
</feature>
<dbReference type="InterPro" id="IPR011701">
    <property type="entry name" value="MFS"/>
</dbReference>
<keyword evidence="8" id="KW-1185">Reference proteome</keyword>
<feature type="transmembrane region" description="Helical" evidence="5">
    <location>
        <begin position="439"/>
        <end position="459"/>
    </location>
</feature>
<feature type="transmembrane region" description="Helical" evidence="5">
    <location>
        <begin position="120"/>
        <end position="141"/>
    </location>
</feature>
<dbReference type="Gene3D" id="1.20.1250.20">
    <property type="entry name" value="MFS general substrate transporter like domains"/>
    <property type="match status" value="1"/>
</dbReference>
<dbReference type="AlphaFoldDB" id="A0A3L6ZZP3"/>
<feature type="domain" description="Major facilitator superfamily (MFS) profile" evidence="6">
    <location>
        <begin position="30"/>
        <end position="462"/>
    </location>
</feature>
<protein>
    <submittedName>
        <fullName evidence="7">MFS transporter</fullName>
    </submittedName>
</protein>
<evidence type="ECO:0000313" key="8">
    <source>
        <dbReference type="Proteomes" id="UP000270299"/>
    </source>
</evidence>
<dbReference type="Pfam" id="PF07690">
    <property type="entry name" value="MFS_1"/>
    <property type="match status" value="1"/>
</dbReference>
<feature type="transmembrane region" description="Helical" evidence="5">
    <location>
        <begin position="63"/>
        <end position="84"/>
    </location>
</feature>
<feature type="transmembrane region" description="Helical" evidence="5">
    <location>
        <begin position="371"/>
        <end position="389"/>
    </location>
</feature>
<keyword evidence="3 5" id="KW-1133">Transmembrane helix</keyword>
<evidence type="ECO:0000259" key="6">
    <source>
        <dbReference type="PROSITE" id="PS50850"/>
    </source>
</evidence>